<dbReference type="GO" id="GO:0004175">
    <property type="term" value="F:endopeptidase activity"/>
    <property type="evidence" value="ECO:0007669"/>
    <property type="project" value="UniProtKB-ARBA"/>
</dbReference>
<reference evidence="4" key="2">
    <citation type="submission" date="2021-04" db="EMBL/GenBank/DDBJ databases">
        <title>Novel species in family Eggerthellaceae.</title>
        <authorList>
            <person name="Zhang G."/>
        </authorList>
    </citation>
    <scope>NUCLEOTIDE SEQUENCE</scope>
    <source>
        <strain evidence="4">Zg-886</strain>
    </source>
</reference>
<feature type="transmembrane region" description="Helical" evidence="1">
    <location>
        <begin position="242"/>
        <end position="261"/>
    </location>
</feature>
<dbReference type="KEGG" id="ebz:J7S26_06950"/>
<gene>
    <name evidence="3" type="ORF">GMI68_05925</name>
    <name evidence="4" type="ORF">J7S26_06950</name>
</gene>
<evidence type="ECO:0000313" key="3">
    <source>
        <dbReference type="EMBL" id="NHM14305.1"/>
    </source>
</evidence>
<keyword evidence="1" id="KW-0812">Transmembrane</keyword>
<dbReference type="Proteomes" id="UP000636394">
    <property type="component" value="Unassembled WGS sequence"/>
</dbReference>
<reference evidence="3 5" key="1">
    <citation type="submission" date="2019-11" db="EMBL/GenBank/DDBJ databases">
        <title>Eggerthellaceae novel genus isolated from the rectal contents of marmort.</title>
        <authorList>
            <person name="Zhang G."/>
        </authorList>
    </citation>
    <scope>NUCLEOTIDE SEQUENCE [LARGE SCALE GENOMIC DNA]</scope>
    <source>
        <strain evidence="5">zg-886</strain>
        <strain evidence="3">Zg-886</strain>
    </source>
</reference>
<feature type="transmembrane region" description="Helical" evidence="1">
    <location>
        <begin position="104"/>
        <end position="126"/>
    </location>
</feature>
<evidence type="ECO:0000313" key="4">
    <source>
        <dbReference type="EMBL" id="QTU84086.1"/>
    </source>
</evidence>
<feature type="transmembrane region" description="Helical" evidence="1">
    <location>
        <begin position="48"/>
        <end position="67"/>
    </location>
</feature>
<feature type="transmembrane region" description="Helical" evidence="1">
    <location>
        <begin position="267"/>
        <end position="287"/>
    </location>
</feature>
<keyword evidence="1" id="KW-1133">Transmembrane helix</keyword>
<evidence type="ECO:0000259" key="2">
    <source>
        <dbReference type="Pfam" id="PF02517"/>
    </source>
</evidence>
<dbReference type="GO" id="GO:0080120">
    <property type="term" value="P:CAAX-box protein maturation"/>
    <property type="evidence" value="ECO:0007669"/>
    <property type="project" value="UniProtKB-ARBA"/>
</dbReference>
<protein>
    <submittedName>
        <fullName evidence="4">CPBP family intramembrane metalloprotease</fullName>
    </submittedName>
</protein>
<keyword evidence="4" id="KW-0378">Hydrolase</keyword>
<evidence type="ECO:0000256" key="1">
    <source>
        <dbReference type="SAM" id="Phobius"/>
    </source>
</evidence>
<organism evidence="4 6">
    <name type="scientific">Xiamenia xianingshaonis</name>
    <dbReference type="NCBI Taxonomy" id="2682776"/>
    <lineage>
        <taxon>Bacteria</taxon>
        <taxon>Bacillati</taxon>
        <taxon>Actinomycetota</taxon>
        <taxon>Coriobacteriia</taxon>
        <taxon>Eggerthellales</taxon>
        <taxon>Eggerthellaceae</taxon>
        <taxon>Xiamenia</taxon>
    </lineage>
</organism>
<dbReference type="InterPro" id="IPR003675">
    <property type="entry name" value="Rce1/LyrA-like_dom"/>
</dbReference>
<proteinExistence type="predicted"/>
<evidence type="ECO:0000313" key="5">
    <source>
        <dbReference type="Proteomes" id="UP000636394"/>
    </source>
</evidence>
<feature type="transmembrane region" description="Helical" evidence="1">
    <location>
        <begin position="79"/>
        <end position="98"/>
    </location>
</feature>
<feature type="transmembrane region" description="Helical" evidence="1">
    <location>
        <begin position="176"/>
        <end position="194"/>
    </location>
</feature>
<dbReference type="AlphaFoldDB" id="A0A9E6MPY8"/>
<feature type="transmembrane region" description="Helical" evidence="1">
    <location>
        <begin position="20"/>
        <end position="36"/>
    </location>
</feature>
<evidence type="ECO:0000313" key="6">
    <source>
        <dbReference type="Proteomes" id="UP000671910"/>
    </source>
</evidence>
<sequence>MSKPKSQPPREGGAPRAPRASFVVLMAAAFALWQVLPGDTVCQAAVQALALAAVALAVAALTCPDVLRRGGWRAALPPMAALVGIGCVGGALSVAAGAGPGASAANVASPGVLLAALVLFAATGVFEEALFRVLLMNALLAGAALREPKAAPAVPPPPPAAGECGAAPRPTPVPPALFAAIVSSVAFGLLHASFDGALAGAGACAVVEALLKPVQAALFGFVMAAWYVRVRRLWPLATAHAAFDLGYLGPACASGVLPATYVTGTPAGVAMLAVTSALLLPLAARAWRSLRSPAGFQSRNKA</sequence>
<feature type="domain" description="CAAX prenyl protease 2/Lysostaphin resistance protein A-like" evidence="2">
    <location>
        <begin position="112"/>
        <end position="245"/>
    </location>
</feature>
<accession>A0A9E6MPY8</accession>
<dbReference type="EMBL" id="WPCR01000006">
    <property type="protein sequence ID" value="NHM14305.1"/>
    <property type="molecule type" value="Genomic_DNA"/>
</dbReference>
<keyword evidence="4" id="KW-0482">Metalloprotease</keyword>
<keyword evidence="4" id="KW-0645">Protease</keyword>
<dbReference type="Pfam" id="PF02517">
    <property type="entry name" value="Rce1-like"/>
    <property type="match status" value="1"/>
</dbReference>
<keyword evidence="1" id="KW-0472">Membrane</keyword>
<dbReference type="EMBL" id="CP072829">
    <property type="protein sequence ID" value="QTU84086.1"/>
    <property type="molecule type" value="Genomic_DNA"/>
</dbReference>
<dbReference type="RefSeq" id="WP_166339518.1">
    <property type="nucleotide sequence ID" value="NZ_CP072829.1"/>
</dbReference>
<dbReference type="Proteomes" id="UP000671910">
    <property type="component" value="Chromosome"/>
</dbReference>
<keyword evidence="5" id="KW-1185">Reference proteome</keyword>
<name>A0A9E6MPY8_9ACTN</name>
<dbReference type="GO" id="GO:0008237">
    <property type="term" value="F:metallopeptidase activity"/>
    <property type="evidence" value="ECO:0007669"/>
    <property type="project" value="UniProtKB-KW"/>
</dbReference>
<feature type="transmembrane region" description="Helical" evidence="1">
    <location>
        <begin position="214"/>
        <end position="230"/>
    </location>
</feature>